<dbReference type="Proteomes" id="UP000594464">
    <property type="component" value="Chromosome"/>
</dbReference>
<keyword evidence="10 11" id="KW-0368">Histidine biosynthesis</keyword>
<dbReference type="KEGG" id="nva:G3M78_03375"/>
<dbReference type="GO" id="GO:0005737">
    <property type="term" value="C:cytoplasm"/>
    <property type="evidence" value="ECO:0007669"/>
    <property type="project" value="UniProtKB-SubCell"/>
</dbReference>
<comment type="catalytic activity">
    <reaction evidence="1 11">
        <text>1-(5-phospho-beta-D-ribosyl)-5'-AMP + H2O = 1-(5-phospho-beta-D-ribosyl)-5-[(5-phospho-beta-D-ribosylamino)methylideneamino]imidazole-4-carboxamide</text>
        <dbReference type="Rhea" id="RHEA:20049"/>
        <dbReference type="ChEBI" id="CHEBI:15377"/>
        <dbReference type="ChEBI" id="CHEBI:58435"/>
        <dbReference type="ChEBI" id="CHEBI:59457"/>
        <dbReference type="EC" id="3.5.4.19"/>
    </reaction>
</comment>
<dbReference type="Gene3D" id="4.10.80.70">
    <property type="match status" value="1"/>
</dbReference>
<evidence type="ECO:0000313" key="13">
    <source>
        <dbReference type="EMBL" id="QPJ64488.1"/>
    </source>
</evidence>
<feature type="binding site" evidence="11">
    <location>
        <position position="91"/>
    </location>
    <ligand>
        <name>Zn(2+)</name>
        <dbReference type="ChEBI" id="CHEBI:29105"/>
        <note>ligand shared between dimeric partners</note>
    </ligand>
</feature>
<keyword evidence="9 11" id="KW-0378">Hydrolase</keyword>
<reference evidence="14" key="1">
    <citation type="submission" date="2020-02" db="EMBL/GenBank/DDBJ databases">
        <title>Genomic and physiological characterization of two novel Nitrospinaceae genera.</title>
        <authorList>
            <person name="Mueller A.J."/>
            <person name="Jung M.-Y."/>
            <person name="Strachan C.R."/>
            <person name="Herbold C.W."/>
            <person name="Kirkegaard R.H."/>
            <person name="Daims H."/>
        </authorList>
    </citation>
    <scope>NUCLEOTIDE SEQUENCE [LARGE SCALE GENOMIC DNA]</scope>
</reference>
<dbReference type="GO" id="GO:0004636">
    <property type="term" value="F:phosphoribosyl-ATP diphosphatase activity"/>
    <property type="evidence" value="ECO:0007669"/>
    <property type="project" value="UniProtKB-EC"/>
</dbReference>
<dbReference type="PANTHER" id="PTHR42945:SF1">
    <property type="entry name" value="HISTIDINE BIOSYNTHESIS BIFUNCTIONAL PROTEIN HIS7"/>
    <property type="match status" value="1"/>
</dbReference>
<dbReference type="Gene3D" id="3.10.20.810">
    <property type="entry name" value="Phosphoribosyl-AMP cyclohydrolase"/>
    <property type="match status" value="1"/>
</dbReference>
<evidence type="ECO:0000256" key="8">
    <source>
        <dbReference type="ARBA" id="ARBA00022605"/>
    </source>
</evidence>
<comment type="cofactor">
    <cofactor evidence="11">
        <name>Mg(2+)</name>
        <dbReference type="ChEBI" id="CHEBI:18420"/>
    </cofactor>
    <text evidence="11">Binds 1 Mg(2+) ion per subunit.</text>
</comment>
<sequence>MKLDFDKMGGLVPAIIQDAETGKVLMLAYMNSIAWEKTLETGKAWFYSRSRDKQWMKGEESGNVQIVKEVFVDCDDDTVLLKVEQVGKAACHKGYQSCFFRKINGDVKIIEEKMFNPEDVYKKPKG</sequence>
<evidence type="ECO:0000256" key="3">
    <source>
        <dbReference type="ARBA" id="ARBA00005169"/>
    </source>
</evidence>
<evidence type="ECO:0000256" key="2">
    <source>
        <dbReference type="ARBA" id="ARBA00001460"/>
    </source>
</evidence>
<keyword evidence="11" id="KW-0479">Metal-binding</keyword>
<dbReference type="EMBL" id="CP048620">
    <property type="protein sequence ID" value="QPJ64488.1"/>
    <property type="molecule type" value="Genomic_DNA"/>
</dbReference>
<dbReference type="GO" id="GO:0000287">
    <property type="term" value="F:magnesium ion binding"/>
    <property type="evidence" value="ECO:0007669"/>
    <property type="project" value="UniProtKB-UniRule"/>
</dbReference>
<proteinExistence type="inferred from homology"/>
<dbReference type="GO" id="GO:0004635">
    <property type="term" value="F:phosphoribosyl-AMP cyclohydrolase activity"/>
    <property type="evidence" value="ECO:0007669"/>
    <property type="project" value="UniProtKB-UniRule"/>
</dbReference>
<evidence type="ECO:0000256" key="7">
    <source>
        <dbReference type="ARBA" id="ARBA00022490"/>
    </source>
</evidence>
<feature type="binding site" evidence="11">
    <location>
        <position position="75"/>
    </location>
    <ligand>
        <name>Mg(2+)</name>
        <dbReference type="ChEBI" id="CHEBI:18420"/>
    </ligand>
</feature>
<dbReference type="AlphaFoldDB" id="A0A7T0G2P1"/>
<evidence type="ECO:0000256" key="9">
    <source>
        <dbReference type="ARBA" id="ARBA00022801"/>
    </source>
</evidence>
<feature type="binding site" evidence="11">
    <location>
        <position position="77"/>
    </location>
    <ligand>
        <name>Mg(2+)</name>
        <dbReference type="ChEBI" id="CHEBI:18420"/>
    </ligand>
</feature>
<evidence type="ECO:0000256" key="6">
    <source>
        <dbReference type="ARBA" id="ARBA00008299"/>
    </source>
</evidence>
<dbReference type="EC" id="3.5.4.19" evidence="11"/>
<evidence type="ECO:0000256" key="11">
    <source>
        <dbReference type="HAMAP-Rule" id="MF_01021"/>
    </source>
</evidence>
<keyword evidence="7 11" id="KW-0963">Cytoplasm</keyword>
<dbReference type="GO" id="GO:0000105">
    <property type="term" value="P:L-histidine biosynthetic process"/>
    <property type="evidence" value="ECO:0007669"/>
    <property type="project" value="UniProtKB-UniRule"/>
</dbReference>
<feature type="binding site" evidence="11">
    <location>
        <position position="74"/>
    </location>
    <ligand>
        <name>Zn(2+)</name>
        <dbReference type="ChEBI" id="CHEBI:29105"/>
        <note>ligand shared between dimeric partners</note>
    </ligand>
</feature>
<dbReference type="HAMAP" id="MF_01021">
    <property type="entry name" value="HisI"/>
    <property type="match status" value="1"/>
</dbReference>
<dbReference type="GO" id="GO:0008270">
    <property type="term" value="F:zinc ion binding"/>
    <property type="evidence" value="ECO:0007669"/>
    <property type="project" value="UniProtKB-UniRule"/>
</dbReference>
<gene>
    <name evidence="11 13" type="primary">hisI</name>
    <name evidence="13" type="ORF">G3M78_03375</name>
</gene>
<dbReference type="NCBIfam" id="NF000768">
    <property type="entry name" value="PRK00051.1"/>
    <property type="match status" value="1"/>
</dbReference>
<dbReference type="FunFam" id="3.10.20.810:FF:000001">
    <property type="entry name" value="Histidine biosynthesis bifunctional protein HisIE"/>
    <property type="match status" value="1"/>
</dbReference>
<feature type="binding site" evidence="11">
    <location>
        <position position="98"/>
    </location>
    <ligand>
        <name>Zn(2+)</name>
        <dbReference type="ChEBI" id="CHEBI:29105"/>
        <note>ligand shared between dimeric partners</note>
    </ligand>
</feature>
<evidence type="ECO:0000256" key="5">
    <source>
        <dbReference type="ARBA" id="ARBA00007731"/>
    </source>
</evidence>
<dbReference type="SUPFAM" id="SSF141734">
    <property type="entry name" value="HisI-like"/>
    <property type="match status" value="1"/>
</dbReference>
<feature type="domain" description="Phosphoribosyl-AMP cyclohydrolase" evidence="12">
    <location>
        <begin position="26"/>
        <end position="100"/>
    </location>
</feature>
<comment type="subunit">
    <text evidence="11">Homodimer.</text>
</comment>
<comment type="pathway">
    <text evidence="4">Amino-acid biosynthesis; L-histidine biosynthesis; L-histidine from 5-phospho-alpha-D-ribose 1-diphosphate: step 2/9.</text>
</comment>
<keyword evidence="11" id="KW-0460">Magnesium</keyword>
<evidence type="ECO:0000313" key="14">
    <source>
        <dbReference type="Proteomes" id="UP000594464"/>
    </source>
</evidence>
<dbReference type="InterPro" id="IPR026660">
    <property type="entry name" value="PRA-CH"/>
</dbReference>
<accession>A0A7T0G2P1</accession>
<dbReference type="Pfam" id="PF01502">
    <property type="entry name" value="PRA-CH"/>
    <property type="match status" value="1"/>
</dbReference>
<keyword evidence="11" id="KW-0862">Zinc</keyword>
<dbReference type="InterPro" id="IPR002496">
    <property type="entry name" value="PRib_AMP_CycHydrolase_dom"/>
</dbReference>
<comment type="catalytic activity">
    <reaction evidence="2">
        <text>1-(5-phospho-beta-D-ribosyl)-ATP + H2O = 1-(5-phospho-beta-D-ribosyl)-5'-AMP + diphosphate + H(+)</text>
        <dbReference type="Rhea" id="RHEA:22828"/>
        <dbReference type="ChEBI" id="CHEBI:15377"/>
        <dbReference type="ChEBI" id="CHEBI:15378"/>
        <dbReference type="ChEBI" id="CHEBI:33019"/>
        <dbReference type="ChEBI" id="CHEBI:59457"/>
        <dbReference type="ChEBI" id="CHEBI:73183"/>
        <dbReference type="EC" id="3.6.1.31"/>
    </reaction>
</comment>
<dbReference type="InterPro" id="IPR038019">
    <property type="entry name" value="PRib_AMP_CycHydrolase_sf"/>
</dbReference>
<evidence type="ECO:0000256" key="1">
    <source>
        <dbReference type="ARBA" id="ARBA00000024"/>
    </source>
</evidence>
<dbReference type="UniPathway" id="UPA00031">
    <property type="reaction ID" value="UER00008"/>
</dbReference>
<comment type="similarity">
    <text evidence="5">In the C-terminal section; belongs to the PRA-PH family.</text>
</comment>
<feature type="binding site" evidence="11">
    <location>
        <position position="73"/>
    </location>
    <ligand>
        <name>Mg(2+)</name>
        <dbReference type="ChEBI" id="CHEBI:18420"/>
    </ligand>
</feature>
<comment type="pathway">
    <text evidence="3 11">Amino-acid biosynthesis; L-histidine biosynthesis; L-histidine from 5-phospho-alpha-D-ribose 1-diphosphate: step 3/9.</text>
</comment>
<comment type="cofactor">
    <cofactor evidence="11">
        <name>Zn(2+)</name>
        <dbReference type="ChEBI" id="CHEBI:29105"/>
    </cofactor>
    <text evidence="11">Binds 1 zinc ion per subunit.</text>
</comment>
<keyword evidence="8 11" id="KW-0028">Amino-acid biosynthesis</keyword>
<comment type="similarity">
    <text evidence="11">Belongs to the PRA-CH family.</text>
</comment>
<evidence type="ECO:0000259" key="12">
    <source>
        <dbReference type="Pfam" id="PF01502"/>
    </source>
</evidence>
<evidence type="ECO:0000256" key="10">
    <source>
        <dbReference type="ARBA" id="ARBA00023102"/>
    </source>
</evidence>
<comment type="subcellular location">
    <subcellularLocation>
        <location evidence="11">Cytoplasm</location>
    </subcellularLocation>
</comment>
<comment type="function">
    <text evidence="11">Catalyzes the hydrolysis of the adenine ring of phosphoribosyl-AMP.</text>
</comment>
<comment type="similarity">
    <text evidence="6">In the N-terminal section; belongs to the PRA-CH family.</text>
</comment>
<organism evidence="13 14">
    <name type="scientific">Candidatus Nitrohelix vancouverensis</name>
    <dbReference type="NCBI Taxonomy" id="2705534"/>
    <lineage>
        <taxon>Bacteria</taxon>
        <taxon>Pseudomonadati</taxon>
        <taxon>Nitrospinota/Tectimicrobiota group</taxon>
        <taxon>Nitrospinota</taxon>
        <taxon>Nitrospinia</taxon>
        <taxon>Nitrospinales</taxon>
        <taxon>Nitrospinaceae</taxon>
        <taxon>Candidatus Nitrohelix</taxon>
    </lineage>
</organism>
<protein>
    <recommendedName>
        <fullName evidence="11">Phosphoribosyl-AMP cyclohydrolase</fullName>
        <shortName evidence="11">PRA-CH</shortName>
        <ecNumber evidence="11">3.5.4.19</ecNumber>
    </recommendedName>
</protein>
<evidence type="ECO:0000256" key="4">
    <source>
        <dbReference type="ARBA" id="ARBA00005204"/>
    </source>
</evidence>
<name>A0A7T0G2P1_9BACT</name>
<dbReference type="PANTHER" id="PTHR42945">
    <property type="entry name" value="HISTIDINE BIOSYNTHESIS BIFUNCTIONAL PROTEIN"/>
    <property type="match status" value="1"/>
</dbReference>